<evidence type="ECO:0000313" key="1">
    <source>
        <dbReference type="EMBL" id="RCH83898.1"/>
    </source>
</evidence>
<dbReference type="Proteomes" id="UP000253551">
    <property type="component" value="Unassembled WGS sequence"/>
</dbReference>
<proteinExistence type="predicted"/>
<dbReference type="AlphaFoldDB" id="A0A367J1S6"/>
<dbReference type="OrthoDB" id="2280111at2759"/>
<name>A0A367J1S6_RHIST</name>
<reference evidence="1 2" key="1">
    <citation type="journal article" date="2018" name="G3 (Bethesda)">
        <title>Phylogenetic and Phylogenomic Definition of Rhizopus Species.</title>
        <authorList>
            <person name="Gryganskyi A.P."/>
            <person name="Golan J."/>
            <person name="Dolatabadi S."/>
            <person name="Mondo S."/>
            <person name="Robb S."/>
            <person name="Idnurm A."/>
            <person name="Muszewska A."/>
            <person name="Steczkiewicz K."/>
            <person name="Masonjones S."/>
            <person name="Liao H.L."/>
            <person name="Gajdeczka M.T."/>
            <person name="Anike F."/>
            <person name="Vuek A."/>
            <person name="Anishchenko I.M."/>
            <person name="Voigt K."/>
            <person name="de Hoog G.S."/>
            <person name="Smith M.E."/>
            <person name="Heitman J."/>
            <person name="Vilgalys R."/>
            <person name="Stajich J.E."/>
        </authorList>
    </citation>
    <scope>NUCLEOTIDE SEQUENCE [LARGE SCALE GENOMIC DNA]</scope>
    <source>
        <strain evidence="1 2">LSU 92-RS-03</strain>
    </source>
</reference>
<evidence type="ECO:0000313" key="2">
    <source>
        <dbReference type="Proteomes" id="UP000253551"/>
    </source>
</evidence>
<gene>
    <name evidence="1" type="ORF">CU098_002996</name>
</gene>
<keyword evidence="2" id="KW-1185">Reference proteome</keyword>
<dbReference type="EMBL" id="PJQM01004605">
    <property type="protein sequence ID" value="RCH83898.1"/>
    <property type="molecule type" value="Genomic_DNA"/>
</dbReference>
<organism evidence="1 2">
    <name type="scientific">Rhizopus stolonifer</name>
    <name type="common">Rhizopus nigricans</name>
    <dbReference type="NCBI Taxonomy" id="4846"/>
    <lineage>
        <taxon>Eukaryota</taxon>
        <taxon>Fungi</taxon>
        <taxon>Fungi incertae sedis</taxon>
        <taxon>Mucoromycota</taxon>
        <taxon>Mucoromycotina</taxon>
        <taxon>Mucoromycetes</taxon>
        <taxon>Mucorales</taxon>
        <taxon>Mucorineae</taxon>
        <taxon>Rhizopodaceae</taxon>
        <taxon>Rhizopus</taxon>
    </lineage>
</organism>
<protein>
    <recommendedName>
        <fullName evidence="3">F-box domain-containing protein</fullName>
    </recommendedName>
</protein>
<comment type="caution">
    <text evidence="1">The sequence shown here is derived from an EMBL/GenBank/DDBJ whole genome shotgun (WGS) entry which is preliminary data.</text>
</comment>
<sequence length="385" mass="44680">MSIVQQLPVEITREIFSYILLQHGHDACRYTSNTRHLRYGEDGHCTCWQIDMLNVAMVCQSWYLISMETMQSHQATFLLPWPSLLNYASHQRNFPFRSKLIQLLQESQKMNVALAQHVRHLMIDFASFDTIKPEKLRLTWIKKKVHHASALDDVLQLIQLANTQRLDIVCDAAFASLVDTNNNRILSTSLMLEKALLKTFTRIRRLDFIGYNPIQRCPCCASKDWDMYLYPIIRSVSLDTVVLHNVLPSSHLFDILASTQPNLKRIVFYKSMITVPKKKSEGFLTSISQIPKALWHQVNCVEIYEDIEDATTWRIKRYLNEFVEHIGPQLQEFVLQFGTKEENQKAMDQPSHHSTDIRDPNSPLHELKAKCKESLKCTLVNVPNI</sequence>
<evidence type="ECO:0008006" key="3">
    <source>
        <dbReference type="Google" id="ProtNLM"/>
    </source>
</evidence>
<accession>A0A367J1S6</accession>